<dbReference type="CDD" id="cd00063">
    <property type="entry name" value="FN3"/>
    <property type="match status" value="1"/>
</dbReference>
<accession>A0AA96EV23</accession>
<dbReference type="EMBL" id="CP134890">
    <property type="protein sequence ID" value="WNM22837.1"/>
    <property type="molecule type" value="Genomic_DNA"/>
</dbReference>
<reference evidence="2 4" key="1">
    <citation type="submission" date="2023-09" db="EMBL/GenBank/DDBJ databases">
        <title>Flavobacterium sp. a novel bacteria isolate from Pepper rhizosphere.</title>
        <authorList>
            <person name="Peng Y."/>
            <person name="Lee J."/>
        </authorList>
    </citation>
    <scope>NUCLEOTIDE SEQUENCE</scope>
    <source>
        <strain evidence="2">PMR2A8</strain>
        <strain evidence="3 4">PMTSA4</strain>
    </source>
</reference>
<evidence type="ECO:0000313" key="3">
    <source>
        <dbReference type="EMBL" id="WNM22837.1"/>
    </source>
</evidence>
<feature type="domain" description="Fibronectin type-III" evidence="1">
    <location>
        <begin position="550"/>
        <end position="651"/>
    </location>
</feature>
<dbReference type="SMART" id="SM00060">
    <property type="entry name" value="FN3"/>
    <property type="match status" value="2"/>
</dbReference>
<evidence type="ECO:0000259" key="1">
    <source>
        <dbReference type="PROSITE" id="PS50853"/>
    </source>
</evidence>
<dbReference type="Pfam" id="PF00041">
    <property type="entry name" value="fn3"/>
    <property type="match status" value="1"/>
</dbReference>
<feature type="domain" description="Fibronectin type-III" evidence="1">
    <location>
        <begin position="276"/>
        <end position="370"/>
    </location>
</feature>
<dbReference type="PROSITE" id="PS50853">
    <property type="entry name" value="FN3"/>
    <property type="match status" value="2"/>
</dbReference>
<dbReference type="InterPro" id="IPR003961">
    <property type="entry name" value="FN3_dom"/>
</dbReference>
<accession>A0AA96F2R8</accession>
<dbReference type="EMBL" id="CP134878">
    <property type="protein sequence ID" value="WNM18786.1"/>
    <property type="molecule type" value="Genomic_DNA"/>
</dbReference>
<gene>
    <name evidence="3" type="ORF">RN605_05610</name>
    <name evidence="2" type="ORF">RN608_12310</name>
</gene>
<proteinExistence type="predicted"/>
<organism evidence="2">
    <name type="scientific">Flavobacterium capsici</name>
    <dbReference type="NCBI Taxonomy" id="3075618"/>
    <lineage>
        <taxon>Bacteria</taxon>
        <taxon>Pseudomonadati</taxon>
        <taxon>Bacteroidota</taxon>
        <taxon>Flavobacteriia</taxon>
        <taxon>Flavobacteriales</taxon>
        <taxon>Flavobacteriaceae</taxon>
        <taxon>Flavobacterium</taxon>
    </lineage>
</organism>
<dbReference type="NCBIfam" id="NF033708">
    <property type="entry name" value="T9SS_Cterm_ChiA"/>
    <property type="match status" value="1"/>
</dbReference>
<dbReference type="InterPro" id="IPR013783">
    <property type="entry name" value="Ig-like_fold"/>
</dbReference>
<protein>
    <submittedName>
        <fullName evidence="2">T9SS sorting signal type C domain-containing protein</fullName>
    </submittedName>
</protein>
<dbReference type="Proteomes" id="UP001304515">
    <property type="component" value="Chromosome"/>
</dbReference>
<sequence length="1799" mass="189639">MKRILLFPFDNTSIEPQSLWRNKSNDFKKYFLFLCLLCMSTWSYGQVANYTVTQNAGSTYIPATLTKTNVLTGILDDGVDANRAIGFNFVFNGVSYNTINISSNGFVYFGTASGSPATVYNPISTTNTYAGAIAAYGRDLDLPTAAQNVGWAITGTSPNRIFQLEWIVKRSSGVNSSPDTPPMNLQIWLYETTNVIEIYYRNFNPNNFESFTGEVGLRGDTNADYKNFSLTTPGQWPTSFAAGSSNSSTVLTEDDGNPLIVNASLHKITFTPPCFRPTSVAVGSIGTSTATVTFTPAAPTPSGGYQYEIRTSGAAGSGASGLAQSGTTAGSPINLTGLAGGTTYTVYIRSDCGGTYSSWTTGVSFTTVCNAVNVPYYQPFDGPVIPSSAPYHGTLPSCTSQVNVGLGNNWVTTNAYLSTYSNSNMDDNILMYNGQSPSNGNAANVWFFTQGINLAANTTYRMSYLYGGTDNPSTVQNKMKVAYGTSATDAAMTTTLDDHTNIKGSPFPNIINFTTTSAGVYYFGLKAYSNANNGYLYVDDLAIDPAICLRSTNVTVANITASSALLSWTAPSPAPAGGYSYYYSTSATPPSNGTPALGSVGAGVTSVTLTGLTGSTTYYFWVRTNCNGGDYGEWVALSNPGATFTTLVQPAYCTPSSSSTASYITNVTTTGGYSNISNSSGFSAGGYGNYTTQIVSQVAGSSITCSVTNNDTFLGAGIAIWVDWNNDGTFAAGEQVYNSGAYIFGGPINANITVPGGQAVGSYRMRIVDDYWATSPVACSFSATGPRGEAEDYTFNVLTPPPALTLSSYAGAAVCAGTNSPVITITSPLSNYNTYSWSPNIGVTGSAGTGYTFTNSATTTYTLTATQTVSPFSVRTVTYVYNTNPIPTPITITPASPSVCQSGTTPVALTSSGGVVSGVSIVNENFNTGASGWTVTNTGVPITSWGIQNSGYNPGGASGITSVVSNDATQFYISNSDAGGSGSSTNTILTSPVFSLGGYTNATLSFYHYYKPWINGSGVVEISNDGFLTSTVLQSWGNTPGTTAQGTPTGFVNVSYNLAPYLGMTNLQVRFKYVASWGYVWAIDNFLVTGSTTTAITWSPATNLYTDAAGTVPYVLGNAAATVYALPSADTTYTASASTSSPVCTTTQPVTVTVTPFNTGTASSDQNACSGIVSDLTLTGFSGSVVKWQYCPNASFTPAGSVVDIASSNAATLTTAQIGTLTATRYFRAVISNGSCTGYSNVVTITVTKATWNGATWSNGTGPTATIAAEFQGNYSSTGDLTACSVIVTSGNVVFNTNHTLTVQNAVTVNGGSLTFEDDASLYQVNAVTNGVGVYSGGNTGNITSKRDTAPMFRYDYTYWSTPVNTQTLLAVSPSSPTSLAYEYDSANNAWLYFNPSGNMIPGKGYIFRAPTFFNLPPPAPLPNSPSVHTAAFFGVPNNGSISVPVVGGAMQMNLIGNPYPSALKADDFIDANPSLNGTLFFWTHNSQSTAPYSYNPADYALYNRTGSAGTYSGPVLSGNSSNPTGYIASGQGFFVEGLSNGTATFTNAMRAAGNNTNFYRTTNNTSQSSTVSDLEKHRYWLNIADSQNGFKQILVGYIETATNGMDRLFDGKLVDAGNSITMYTTVEDTKLSIQGRMLPFDVTETLPLGYKSTIASSYTISLSAFDGLFTSQTIYLEDTLLGVIHDLKESPYTFTTEIGTFDTRFVLRYTSSALGVNNPVFNDDTVIVYKNDTGLHIATGIINLKSVSVFDIRGRLLASQSPIHSTNASFTNLPETQQVLLVKVVSENGEIVTKKVVY</sequence>
<evidence type="ECO:0000313" key="2">
    <source>
        <dbReference type="EMBL" id="WNM18786.1"/>
    </source>
</evidence>
<dbReference type="InterPro" id="IPR036116">
    <property type="entry name" value="FN3_sf"/>
</dbReference>
<keyword evidence="4" id="KW-1185">Reference proteome</keyword>
<dbReference type="InterPro" id="IPR045474">
    <property type="entry name" value="GEVED"/>
</dbReference>
<dbReference type="KEGG" id="fcj:RN605_05610"/>
<evidence type="ECO:0000313" key="4">
    <source>
        <dbReference type="Proteomes" id="UP001304515"/>
    </source>
</evidence>
<dbReference type="RefSeq" id="WP_313322968.1">
    <property type="nucleotide sequence ID" value="NZ_CP134878.1"/>
</dbReference>
<name>A0AA96EV23_9FLAO</name>
<dbReference type="SUPFAM" id="SSF49265">
    <property type="entry name" value="Fibronectin type III"/>
    <property type="match status" value="2"/>
</dbReference>
<dbReference type="Gene3D" id="2.60.40.10">
    <property type="entry name" value="Immunoglobulins"/>
    <property type="match status" value="2"/>
</dbReference>
<dbReference type="Pfam" id="PF20009">
    <property type="entry name" value="GEVED"/>
    <property type="match status" value="1"/>
</dbReference>